<comment type="caution">
    <text evidence="1">The sequence shown here is derived from an EMBL/GenBank/DDBJ whole genome shotgun (WGS) entry which is preliminary data.</text>
</comment>
<evidence type="ECO:0000313" key="2">
    <source>
        <dbReference type="Proteomes" id="UP000740926"/>
    </source>
</evidence>
<protein>
    <submittedName>
        <fullName evidence="1">Uncharacterized protein</fullName>
    </submittedName>
</protein>
<dbReference type="Proteomes" id="UP000740926">
    <property type="component" value="Unassembled WGS sequence"/>
</dbReference>
<accession>A0A9P6XWH7</accession>
<proteinExistence type="predicted"/>
<sequence length="137" mass="14791">MPAWASPTIFATEIGAEFPAIESVPKLVEREGNRAVGGDASRVHAGDGLDCEARDLCREDLLKDDVAGLAIGRETPKRHPQQLVETQRPEGNAQPVFVGVAGVGADLENVRAIAERLAIFAVEIEHDDPRRRKAAFV</sequence>
<dbReference type="AlphaFoldDB" id="A0A9P6XWH7"/>
<reference evidence="1 2" key="1">
    <citation type="journal article" date="2020" name="Microb. Genom.">
        <title>Genetic diversity of clinical and environmental Mucorales isolates obtained from an investigation of mucormycosis cases among solid organ transplant recipients.</title>
        <authorList>
            <person name="Nguyen M.H."/>
            <person name="Kaul D."/>
            <person name="Muto C."/>
            <person name="Cheng S.J."/>
            <person name="Richter R.A."/>
            <person name="Bruno V.M."/>
            <person name="Liu G."/>
            <person name="Beyhan S."/>
            <person name="Sundermann A.J."/>
            <person name="Mounaud S."/>
            <person name="Pasculle A.W."/>
            <person name="Nierman W.C."/>
            <person name="Driscoll E."/>
            <person name="Cumbie R."/>
            <person name="Clancy C.J."/>
            <person name="Dupont C.L."/>
        </authorList>
    </citation>
    <scope>NUCLEOTIDE SEQUENCE [LARGE SCALE GENOMIC DNA]</scope>
    <source>
        <strain evidence="1 2">GL24</strain>
    </source>
</reference>
<keyword evidence="2" id="KW-1185">Reference proteome</keyword>
<organism evidence="1 2">
    <name type="scientific">Rhizopus delemar</name>
    <dbReference type="NCBI Taxonomy" id="936053"/>
    <lineage>
        <taxon>Eukaryota</taxon>
        <taxon>Fungi</taxon>
        <taxon>Fungi incertae sedis</taxon>
        <taxon>Mucoromycota</taxon>
        <taxon>Mucoromycotina</taxon>
        <taxon>Mucoromycetes</taxon>
        <taxon>Mucorales</taxon>
        <taxon>Mucorineae</taxon>
        <taxon>Rhizopodaceae</taxon>
        <taxon>Rhizopus</taxon>
    </lineage>
</organism>
<name>A0A9P6XWH7_9FUNG</name>
<evidence type="ECO:0000313" key="1">
    <source>
        <dbReference type="EMBL" id="KAG1534065.1"/>
    </source>
</evidence>
<dbReference type="EMBL" id="JAANIU010008912">
    <property type="protein sequence ID" value="KAG1534065.1"/>
    <property type="molecule type" value="Genomic_DNA"/>
</dbReference>
<gene>
    <name evidence="1" type="ORF">G6F50_015666</name>
</gene>